<evidence type="ECO:0000259" key="4">
    <source>
        <dbReference type="PROSITE" id="PS51740"/>
    </source>
</evidence>
<dbReference type="PROSITE" id="PS51740">
    <property type="entry name" value="SPOVT_ABRB"/>
    <property type="match status" value="1"/>
</dbReference>
<comment type="similarity">
    <text evidence="1">Belongs to the VapB family.</text>
</comment>
<dbReference type="InterPro" id="IPR047976">
    <property type="entry name" value="Anti_VapB2-like"/>
</dbReference>
<feature type="region of interest" description="Disordered" evidence="3">
    <location>
        <begin position="61"/>
        <end position="80"/>
    </location>
</feature>
<evidence type="ECO:0000256" key="3">
    <source>
        <dbReference type="SAM" id="MobiDB-lite"/>
    </source>
</evidence>
<evidence type="ECO:0000256" key="2">
    <source>
        <dbReference type="PROSITE-ProRule" id="PRU01076"/>
    </source>
</evidence>
<dbReference type="InterPro" id="IPR007159">
    <property type="entry name" value="SpoVT-AbrB_dom"/>
</dbReference>
<dbReference type="InterPro" id="IPR037914">
    <property type="entry name" value="SpoVT-AbrB_sf"/>
</dbReference>
<dbReference type="PANTHER" id="PTHR37550:SF3">
    <property type="entry name" value="ANTITOXIN VAPB1"/>
    <property type="match status" value="1"/>
</dbReference>
<gene>
    <name evidence="5" type="ORF">CEK71_20310</name>
</gene>
<dbReference type="KEGG" id="mpsy:CEK71_20310"/>
<name>A0A1Z4C5N3_9GAMM</name>
<evidence type="ECO:0000313" key="5">
    <source>
        <dbReference type="EMBL" id="ASF48852.1"/>
    </source>
</evidence>
<dbReference type="Gene3D" id="2.10.260.10">
    <property type="match status" value="1"/>
</dbReference>
<dbReference type="GO" id="GO:0003677">
    <property type="term" value="F:DNA binding"/>
    <property type="evidence" value="ECO:0007669"/>
    <property type="project" value="UniProtKB-UniRule"/>
</dbReference>
<dbReference type="InterPro" id="IPR051734">
    <property type="entry name" value="VapB_TA_antitoxins"/>
</dbReference>
<evidence type="ECO:0000256" key="1">
    <source>
        <dbReference type="ARBA" id="ARBA00007924"/>
    </source>
</evidence>
<dbReference type="EMBL" id="CP022129">
    <property type="protein sequence ID" value="ASF48852.1"/>
    <property type="molecule type" value="Genomic_DNA"/>
</dbReference>
<keyword evidence="2 5" id="KW-0238">DNA-binding</keyword>
<dbReference type="OrthoDB" id="5298361at2"/>
<dbReference type="AlphaFoldDB" id="A0A1Z4C5N3"/>
<organism evidence="5 6">
    <name type="scientific">Methylovulum psychrotolerans</name>
    <dbReference type="NCBI Taxonomy" id="1704499"/>
    <lineage>
        <taxon>Bacteria</taxon>
        <taxon>Pseudomonadati</taxon>
        <taxon>Pseudomonadota</taxon>
        <taxon>Gammaproteobacteria</taxon>
        <taxon>Methylococcales</taxon>
        <taxon>Methylococcaceae</taxon>
        <taxon>Methylovulum</taxon>
    </lineage>
</organism>
<dbReference type="Proteomes" id="UP000197019">
    <property type="component" value="Chromosome"/>
</dbReference>
<reference evidence="5 6" key="1">
    <citation type="submission" date="2017-06" db="EMBL/GenBank/DDBJ databases">
        <title>Genome Sequencing of the methanotroph Methylovulum psychrotolerants str. HV10-M2 isolated from a high-altitude environment.</title>
        <authorList>
            <person name="Mateos-Rivera A."/>
        </authorList>
    </citation>
    <scope>NUCLEOTIDE SEQUENCE [LARGE SCALE GENOMIC DNA]</scope>
    <source>
        <strain evidence="5 6">HV10_M2</strain>
    </source>
</reference>
<sequence length="80" mass="9220">MTTAKLFQNGRSQAVRLPKEFRLPGSLVKISRDGDKIILEPLENAWTQWFSSMTEFSDDFMTEGRQQPESAQERNWEGLG</sequence>
<dbReference type="Pfam" id="PF04014">
    <property type="entry name" value="MazE_antitoxin"/>
    <property type="match status" value="1"/>
</dbReference>
<dbReference type="PANTHER" id="PTHR37550">
    <property type="entry name" value="ANTITOXIN VAPB1"/>
    <property type="match status" value="1"/>
</dbReference>
<protein>
    <submittedName>
        <fullName evidence="5">AbrB/MazE/SpoVT family DNA-binding domain-containing protein</fullName>
    </submittedName>
</protein>
<evidence type="ECO:0000313" key="6">
    <source>
        <dbReference type="Proteomes" id="UP000197019"/>
    </source>
</evidence>
<dbReference type="NCBIfam" id="NF040493">
    <property type="entry name" value="TA_anti_VapB"/>
    <property type="match status" value="1"/>
</dbReference>
<proteinExistence type="inferred from homology"/>
<dbReference type="SUPFAM" id="SSF89447">
    <property type="entry name" value="AbrB/MazE/MraZ-like"/>
    <property type="match status" value="1"/>
</dbReference>
<dbReference type="RefSeq" id="WP_088621713.1">
    <property type="nucleotide sequence ID" value="NZ_CP022129.1"/>
</dbReference>
<feature type="compositionally biased region" description="Basic and acidic residues" evidence="3">
    <location>
        <begin position="71"/>
        <end position="80"/>
    </location>
</feature>
<keyword evidence="6" id="KW-1185">Reference proteome</keyword>
<accession>A0A1Z4C5N3</accession>
<feature type="domain" description="SpoVT-AbrB" evidence="4">
    <location>
        <begin position="4"/>
        <end position="44"/>
    </location>
</feature>
<dbReference type="SMART" id="SM00966">
    <property type="entry name" value="SpoVT_AbrB"/>
    <property type="match status" value="1"/>
</dbReference>